<gene>
    <name evidence="2" type="ORF">K505DRAFT_380493</name>
</gene>
<feature type="compositionally biased region" description="Basic residues" evidence="1">
    <location>
        <begin position="577"/>
        <end position="589"/>
    </location>
</feature>
<proteinExistence type="predicted"/>
<keyword evidence="3" id="KW-1185">Reference proteome</keyword>
<feature type="region of interest" description="Disordered" evidence="1">
    <location>
        <begin position="207"/>
        <end position="775"/>
    </location>
</feature>
<evidence type="ECO:0000256" key="1">
    <source>
        <dbReference type="SAM" id="MobiDB-lite"/>
    </source>
</evidence>
<evidence type="ECO:0000313" key="2">
    <source>
        <dbReference type="EMBL" id="KAF2786083.1"/>
    </source>
</evidence>
<feature type="region of interest" description="Disordered" evidence="1">
    <location>
        <begin position="1"/>
        <end position="39"/>
    </location>
</feature>
<name>A0A6A6WQ57_9PLEO</name>
<evidence type="ECO:0000313" key="3">
    <source>
        <dbReference type="Proteomes" id="UP000799757"/>
    </source>
</evidence>
<protein>
    <submittedName>
        <fullName evidence="2">Uncharacterized protein</fullName>
    </submittedName>
</protein>
<feature type="compositionally biased region" description="Low complexity" evidence="1">
    <location>
        <begin position="512"/>
        <end position="527"/>
    </location>
</feature>
<feature type="compositionally biased region" description="Polar residues" evidence="1">
    <location>
        <begin position="289"/>
        <end position="316"/>
    </location>
</feature>
<dbReference type="AlphaFoldDB" id="A0A6A6WQ57"/>
<sequence>MNTHILSQSLPQFQSQHIGQPRQGQQPAQNSSQARGIQTSQPSLDQYANYDPQIALWTVKKGKHLHWRDVKPQQQHVSFQSLQDELDQVRRGDVSVKRKLNQIPSESARDIVNDLVDEQNQILWRWNQNIQWTIAGIELDWKSLNRREQQLKSIDIILKTEQRGLSQDGIAGRAKNVIPRDAYDFQDPIRLGRLHGVSQDQQFHQVNNPVQNQGPNPKNTQNQGLNMGREQPLGRTMNIGRDQQIDLPQGRGPNIGRDQQFDQLQGRGPNVGRDPQFDQPQGRGPNIGRDQQSDQPQGRSQNVGRDQQFDQPQGRGTNIGRDQQFDQPQGRSTNVGRDQQFDQPQGRGPNIGRDQQFDHLQGRAHGQGQASNQGQGGLPPPPPPPPPNVSQHSLPPPPPPPPPPPVLLKQQQQPQHPQQPQQQQHQNPQQQQQQQQQQHQRQNSNPQQLQQHHNNIQNQARPMPGSFPEPSPHPSMRHEQPRFPQIDILTSHILKKQKSKSKGLRHDYLTQSSTESGSNSDSDVSDSIFTCTSSEDGAYGIVAGRSRSSGRKKSHSRSRKQSKSRSTRSPSRGRDSKAHHKDKTSRARNKINLDPPPMGKHSGKSTTNSSPRSSTNAIPAHQIHIHMNPTSSSPKDRSSDSDRGRESDRDRRTRNRKNSMHSSFEASPSNLQKLVTTHLGSPRSSSGHDSDTGSFGDGSSVYSVDGNESVFSEPMLPARHARGNHKSYPQSEVGAQIPHRSRTFQQRPREEAFQLHRELPGRSRSRYPADDYPHP</sequence>
<dbReference type="Proteomes" id="UP000799757">
    <property type="component" value="Unassembled WGS sequence"/>
</dbReference>
<accession>A0A6A6WQ57</accession>
<feature type="non-terminal residue" evidence="2">
    <location>
        <position position="775"/>
    </location>
</feature>
<feature type="compositionally biased region" description="Basic residues" evidence="1">
    <location>
        <begin position="548"/>
        <end position="566"/>
    </location>
</feature>
<reference evidence="2" key="1">
    <citation type="journal article" date="2020" name="Stud. Mycol.">
        <title>101 Dothideomycetes genomes: a test case for predicting lifestyles and emergence of pathogens.</title>
        <authorList>
            <person name="Haridas S."/>
            <person name="Albert R."/>
            <person name="Binder M."/>
            <person name="Bloem J."/>
            <person name="Labutti K."/>
            <person name="Salamov A."/>
            <person name="Andreopoulos B."/>
            <person name="Baker S."/>
            <person name="Barry K."/>
            <person name="Bills G."/>
            <person name="Bluhm B."/>
            <person name="Cannon C."/>
            <person name="Castanera R."/>
            <person name="Culley D."/>
            <person name="Daum C."/>
            <person name="Ezra D."/>
            <person name="Gonzalez J."/>
            <person name="Henrissat B."/>
            <person name="Kuo A."/>
            <person name="Liang C."/>
            <person name="Lipzen A."/>
            <person name="Lutzoni F."/>
            <person name="Magnuson J."/>
            <person name="Mondo S."/>
            <person name="Nolan M."/>
            <person name="Ohm R."/>
            <person name="Pangilinan J."/>
            <person name="Park H.-J."/>
            <person name="Ramirez L."/>
            <person name="Alfaro M."/>
            <person name="Sun H."/>
            <person name="Tritt A."/>
            <person name="Yoshinaga Y."/>
            <person name="Zwiers L.-H."/>
            <person name="Turgeon B."/>
            <person name="Goodwin S."/>
            <person name="Spatafora J."/>
            <person name="Crous P."/>
            <person name="Grigoriev I."/>
        </authorList>
    </citation>
    <scope>NUCLEOTIDE SEQUENCE</scope>
    <source>
        <strain evidence="2">CBS 109.77</strain>
    </source>
</reference>
<feature type="compositionally biased region" description="Basic residues" evidence="1">
    <location>
        <begin position="493"/>
        <end position="503"/>
    </location>
</feature>
<feature type="compositionally biased region" description="Basic and acidic residues" evidence="1">
    <location>
        <begin position="634"/>
        <end position="651"/>
    </location>
</feature>
<feature type="compositionally biased region" description="Pro residues" evidence="1">
    <location>
        <begin position="378"/>
        <end position="406"/>
    </location>
</feature>
<feature type="compositionally biased region" description="Polar residues" evidence="1">
    <location>
        <begin position="325"/>
        <end position="343"/>
    </location>
</feature>
<dbReference type="OrthoDB" id="3791063at2759"/>
<organism evidence="2 3">
    <name type="scientific">Melanomma pulvis-pyrius CBS 109.77</name>
    <dbReference type="NCBI Taxonomy" id="1314802"/>
    <lineage>
        <taxon>Eukaryota</taxon>
        <taxon>Fungi</taxon>
        <taxon>Dikarya</taxon>
        <taxon>Ascomycota</taxon>
        <taxon>Pezizomycotina</taxon>
        <taxon>Dothideomycetes</taxon>
        <taxon>Pleosporomycetidae</taxon>
        <taxon>Pleosporales</taxon>
        <taxon>Melanommataceae</taxon>
        <taxon>Melanomma</taxon>
    </lineage>
</organism>
<feature type="compositionally biased region" description="Low complexity" evidence="1">
    <location>
        <begin position="407"/>
        <end position="459"/>
    </location>
</feature>
<feature type="compositionally biased region" description="Basic and acidic residues" evidence="1">
    <location>
        <begin position="747"/>
        <end position="775"/>
    </location>
</feature>
<feature type="compositionally biased region" description="Polar residues" evidence="1">
    <location>
        <begin position="660"/>
        <end position="683"/>
    </location>
</feature>
<feature type="compositionally biased region" description="Low complexity" evidence="1">
    <location>
        <begin position="207"/>
        <end position="219"/>
    </location>
</feature>
<dbReference type="EMBL" id="MU002556">
    <property type="protein sequence ID" value="KAF2786083.1"/>
    <property type="molecule type" value="Genomic_DNA"/>
</dbReference>
<feature type="compositionally biased region" description="Low complexity" evidence="1">
    <location>
        <begin position="604"/>
        <end position="615"/>
    </location>
</feature>